<dbReference type="EMBL" id="CP036266">
    <property type="protein sequence ID" value="QDT21042.1"/>
    <property type="molecule type" value="Genomic_DNA"/>
</dbReference>
<gene>
    <name evidence="14" type="primary">pyk_1</name>
    <name evidence="14" type="ORF">HG66A1_28350</name>
</gene>
<dbReference type="InterPro" id="IPR040442">
    <property type="entry name" value="Pyrv_kinase-like_dom_sf"/>
</dbReference>
<evidence type="ECO:0000313" key="14">
    <source>
        <dbReference type="EMBL" id="QDT21042.1"/>
    </source>
</evidence>
<comment type="pathway">
    <text evidence="1">Carbohydrate degradation; glycolysis; pyruvate from D-glyceraldehyde 3-phosphate: step 5/5.</text>
</comment>
<feature type="compositionally biased region" description="Basic and acidic residues" evidence="12">
    <location>
        <begin position="623"/>
        <end position="636"/>
    </location>
</feature>
<dbReference type="Proteomes" id="UP000320421">
    <property type="component" value="Chromosome"/>
</dbReference>
<evidence type="ECO:0000256" key="1">
    <source>
        <dbReference type="ARBA" id="ARBA00004997"/>
    </source>
</evidence>
<evidence type="ECO:0000256" key="3">
    <source>
        <dbReference type="ARBA" id="ARBA00012142"/>
    </source>
</evidence>
<reference evidence="14 15" key="1">
    <citation type="submission" date="2019-02" db="EMBL/GenBank/DDBJ databases">
        <title>Deep-cultivation of Planctomycetes and their phenomic and genomic characterization uncovers novel biology.</title>
        <authorList>
            <person name="Wiegand S."/>
            <person name="Jogler M."/>
            <person name="Boedeker C."/>
            <person name="Pinto D."/>
            <person name="Vollmers J."/>
            <person name="Rivas-Marin E."/>
            <person name="Kohn T."/>
            <person name="Peeters S.H."/>
            <person name="Heuer A."/>
            <person name="Rast P."/>
            <person name="Oberbeckmann S."/>
            <person name="Bunk B."/>
            <person name="Jeske O."/>
            <person name="Meyerdierks A."/>
            <person name="Storesund J.E."/>
            <person name="Kallscheuer N."/>
            <person name="Luecker S."/>
            <person name="Lage O.M."/>
            <person name="Pohl T."/>
            <person name="Merkel B.J."/>
            <person name="Hornburger P."/>
            <person name="Mueller R.-W."/>
            <person name="Bruemmer F."/>
            <person name="Labrenz M."/>
            <person name="Spormann A.M."/>
            <person name="Op den Camp H."/>
            <person name="Overmann J."/>
            <person name="Amann R."/>
            <person name="Jetten M.S.M."/>
            <person name="Mascher T."/>
            <person name="Medema M.H."/>
            <person name="Devos D.P."/>
            <person name="Kaster A.-K."/>
            <person name="Ovreas L."/>
            <person name="Rohde M."/>
            <person name="Galperin M.Y."/>
            <person name="Jogler C."/>
        </authorList>
    </citation>
    <scope>NUCLEOTIDE SEQUENCE [LARGE SCALE GENOMIC DNA]</scope>
    <source>
        <strain evidence="14 15">HG66A1</strain>
    </source>
</reference>
<evidence type="ECO:0000256" key="6">
    <source>
        <dbReference type="ARBA" id="ARBA00022741"/>
    </source>
</evidence>
<keyword evidence="7 14" id="KW-0418">Kinase</keyword>
<keyword evidence="5" id="KW-0479">Metal-binding</keyword>
<evidence type="ECO:0000256" key="5">
    <source>
        <dbReference type="ARBA" id="ARBA00022723"/>
    </source>
</evidence>
<evidence type="ECO:0000256" key="7">
    <source>
        <dbReference type="ARBA" id="ARBA00022777"/>
    </source>
</evidence>
<dbReference type="EC" id="2.7.1.40" evidence="3"/>
<dbReference type="OrthoDB" id="9812123at2"/>
<dbReference type="Gene3D" id="2.40.33.10">
    <property type="entry name" value="PK beta-barrel domain-like"/>
    <property type="match status" value="2"/>
</dbReference>
<sequence>MSAEQGDSDYLSGHQEYQQVFEELVVVRDRLVAEVVCSQPLLDQIHVQHRESARNLLYYLALRRRDLRPLQIRLAALGLSSLGRAESHVMATIDAVLEMLQRLLDKTTDVTDSGESSIDFNTGERLLAAHAESLLGPAAPGRGVRIMVTMPSEAADDYELIYHLLQQDMECMRINCAHDDVEAWSRMIAHLRRAEHALGKRCRVVMDLGGPKLRTGPLEPGAAVVKVRPRRDEYGRVIAPARIWLYPAEQPAASPAPADACLPVEAAWLKRLEVGDKIRLIDARHSRRSLRVVDCLDQGCWLEANKTTYLVPGTTLRLRSHKGKKLRATEIVAVSPRENCLLLHPGDQLIVTRDQTPGRPEVRDSAGQVLTPARIGCSIPSVFNDVQSGESIWFDDGKIGGVVEKVASDQVQVRITQTRLQGAKLRADKGINLPESQLRLPALTQQDLEDLSFVAQHADVVELSFANRASDIEQLQSELQRLDGRQPAIVLKIETRLGFENLPDMLLTAMRSPCCGVMIARGDLAVECGFERMAEVQEEILWICEAAHVPVIWATQVLETLAKEGMPSRAEITDAAMGHRAECVMLNKGPHVLHAVKTLDDILRRMQAHQTKKRSMLRELRLATHSSGKQDQDGHQSNDVNGS</sequence>
<dbReference type="SUPFAM" id="SSF50800">
    <property type="entry name" value="PK beta-barrel domain-like"/>
    <property type="match status" value="1"/>
</dbReference>
<dbReference type="PANTHER" id="PTHR11817">
    <property type="entry name" value="PYRUVATE KINASE"/>
    <property type="match status" value="1"/>
</dbReference>
<feature type="domain" description="Pyruvate kinase barrel" evidence="13">
    <location>
        <begin position="341"/>
        <end position="587"/>
    </location>
</feature>
<evidence type="ECO:0000256" key="10">
    <source>
        <dbReference type="ARBA" id="ARBA00023152"/>
    </source>
</evidence>
<evidence type="ECO:0000256" key="9">
    <source>
        <dbReference type="ARBA" id="ARBA00022842"/>
    </source>
</evidence>
<evidence type="ECO:0000256" key="2">
    <source>
        <dbReference type="ARBA" id="ARBA00008663"/>
    </source>
</evidence>
<dbReference type="InterPro" id="IPR011037">
    <property type="entry name" value="Pyrv_Knase-like_insert_dom_sf"/>
</dbReference>
<dbReference type="UniPathway" id="UPA00109">
    <property type="reaction ID" value="UER00188"/>
</dbReference>
<keyword evidence="10" id="KW-0324">Glycolysis</keyword>
<evidence type="ECO:0000256" key="11">
    <source>
        <dbReference type="ARBA" id="ARBA00023317"/>
    </source>
</evidence>
<dbReference type="InterPro" id="IPR015813">
    <property type="entry name" value="Pyrv/PenolPyrv_kinase-like_dom"/>
</dbReference>
<keyword evidence="6" id="KW-0547">Nucleotide-binding</keyword>
<feature type="region of interest" description="Disordered" evidence="12">
    <location>
        <begin position="623"/>
        <end position="643"/>
    </location>
</feature>
<accession>A0A517PNT8</accession>
<keyword evidence="9" id="KW-0460">Magnesium</keyword>
<evidence type="ECO:0000256" key="4">
    <source>
        <dbReference type="ARBA" id="ARBA00022679"/>
    </source>
</evidence>
<dbReference type="InterPro" id="IPR015793">
    <property type="entry name" value="Pyrv_Knase_brl"/>
</dbReference>
<dbReference type="GO" id="GO:0004743">
    <property type="term" value="F:pyruvate kinase activity"/>
    <property type="evidence" value="ECO:0007669"/>
    <property type="project" value="UniProtKB-EC"/>
</dbReference>
<keyword evidence="4 14" id="KW-0808">Transferase</keyword>
<dbReference type="Pfam" id="PF00224">
    <property type="entry name" value="PK"/>
    <property type="match status" value="2"/>
</dbReference>
<dbReference type="InterPro" id="IPR001697">
    <property type="entry name" value="Pyr_Knase"/>
</dbReference>
<dbReference type="GO" id="GO:0016301">
    <property type="term" value="F:kinase activity"/>
    <property type="evidence" value="ECO:0007669"/>
    <property type="project" value="UniProtKB-KW"/>
</dbReference>
<dbReference type="InterPro" id="IPR015806">
    <property type="entry name" value="Pyrv_Knase_insert_dom_sf"/>
</dbReference>
<evidence type="ECO:0000256" key="8">
    <source>
        <dbReference type="ARBA" id="ARBA00022840"/>
    </source>
</evidence>
<feature type="domain" description="Pyruvate kinase barrel" evidence="13">
    <location>
        <begin position="144"/>
        <end position="227"/>
    </location>
</feature>
<protein>
    <recommendedName>
        <fullName evidence="3">pyruvate kinase</fullName>
        <ecNumber evidence="3">2.7.1.40</ecNumber>
    </recommendedName>
</protein>
<name>A0A517PNT8_9PLAN</name>
<keyword evidence="11 14" id="KW-0670">Pyruvate</keyword>
<keyword evidence="8" id="KW-0067">ATP-binding</keyword>
<dbReference type="Gene3D" id="3.20.20.60">
    <property type="entry name" value="Phosphoenolpyruvate-binding domains"/>
    <property type="match status" value="2"/>
</dbReference>
<comment type="similarity">
    <text evidence="2">Belongs to the pyruvate kinase family.</text>
</comment>
<dbReference type="RefSeq" id="WP_145184722.1">
    <property type="nucleotide sequence ID" value="NZ_CP036266.1"/>
</dbReference>
<dbReference type="GO" id="GO:0000287">
    <property type="term" value="F:magnesium ion binding"/>
    <property type="evidence" value="ECO:0007669"/>
    <property type="project" value="InterPro"/>
</dbReference>
<dbReference type="AlphaFoldDB" id="A0A517PNT8"/>
<dbReference type="NCBIfam" id="NF011314">
    <property type="entry name" value="PRK14725.1"/>
    <property type="match status" value="1"/>
</dbReference>
<dbReference type="GO" id="GO:0030955">
    <property type="term" value="F:potassium ion binding"/>
    <property type="evidence" value="ECO:0007669"/>
    <property type="project" value="InterPro"/>
</dbReference>
<evidence type="ECO:0000259" key="13">
    <source>
        <dbReference type="Pfam" id="PF00224"/>
    </source>
</evidence>
<dbReference type="SUPFAM" id="SSF51621">
    <property type="entry name" value="Phosphoenolpyruvate/pyruvate domain"/>
    <property type="match status" value="1"/>
</dbReference>
<organism evidence="14 15">
    <name type="scientific">Gimesia chilikensis</name>
    <dbReference type="NCBI Taxonomy" id="2605989"/>
    <lineage>
        <taxon>Bacteria</taxon>
        <taxon>Pseudomonadati</taxon>
        <taxon>Planctomycetota</taxon>
        <taxon>Planctomycetia</taxon>
        <taxon>Planctomycetales</taxon>
        <taxon>Planctomycetaceae</taxon>
        <taxon>Gimesia</taxon>
    </lineage>
</organism>
<evidence type="ECO:0000256" key="12">
    <source>
        <dbReference type="SAM" id="MobiDB-lite"/>
    </source>
</evidence>
<evidence type="ECO:0000313" key="15">
    <source>
        <dbReference type="Proteomes" id="UP000320421"/>
    </source>
</evidence>
<proteinExistence type="inferred from homology"/>
<dbReference type="GO" id="GO:0005524">
    <property type="term" value="F:ATP binding"/>
    <property type="evidence" value="ECO:0007669"/>
    <property type="project" value="UniProtKB-KW"/>
</dbReference>
<keyword evidence="15" id="KW-1185">Reference proteome</keyword>